<evidence type="ECO:0000256" key="4">
    <source>
        <dbReference type="ARBA" id="ARBA00023134"/>
    </source>
</evidence>
<name>B3QVT9_CHLT3</name>
<dbReference type="EMBL" id="CP001100">
    <property type="protein sequence ID" value="ACF13146.1"/>
    <property type="molecule type" value="Genomic_DNA"/>
</dbReference>
<dbReference type="AlphaFoldDB" id="B3QVT9"/>
<dbReference type="GO" id="GO:0005525">
    <property type="term" value="F:GTP binding"/>
    <property type="evidence" value="ECO:0007669"/>
    <property type="project" value="UniProtKB-KW"/>
</dbReference>
<organism evidence="5 6">
    <name type="scientific">Chloroherpeton thalassium (strain ATCC 35110 / GB-78)</name>
    <dbReference type="NCBI Taxonomy" id="517418"/>
    <lineage>
        <taxon>Bacteria</taxon>
        <taxon>Pseudomonadati</taxon>
        <taxon>Chlorobiota</taxon>
        <taxon>Chlorobiia</taxon>
        <taxon>Chlorobiales</taxon>
        <taxon>Chloroherpetonaceae</taxon>
        <taxon>Chloroherpeton</taxon>
    </lineage>
</organism>
<dbReference type="InterPro" id="IPR052705">
    <property type="entry name" value="Gliding_Motility_GTPase"/>
</dbReference>
<comment type="similarity">
    <text evidence="1">Belongs to the GPN-loop GTPase family.</text>
</comment>
<dbReference type="NCBIfam" id="TIGR00231">
    <property type="entry name" value="small_GTP"/>
    <property type="match status" value="1"/>
</dbReference>
<keyword evidence="2" id="KW-0547">Nucleotide-binding</keyword>
<sequence>MDLSKKYFKLIITGAVNSGKTTFVKAISEIEPISTEAPVSEAKVQKIKKMTTVAFDYGRLTIDDEYVLNIYGTPGQARFNFVWDALAVKAIGVIFLVDSSSEESILETLSIYDYFSAKFNLPSVVAVTKLDLENAISFEDIQMLLNLNDEVIIPCQATEKEQVKNVLIALMNEIMKKENINFS</sequence>
<keyword evidence="4" id="KW-0342">GTP-binding</keyword>
<evidence type="ECO:0000313" key="5">
    <source>
        <dbReference type="EMBL" id="ACF13146.1"/>
    </source>
</evidence>
<dbReference type="KEGG" id="cts:Ctha_0677"/>
<dbReference type="InterPro" id="IPR027417">
    <property type="entry name" value="P-loop_NTPase"/>
</dbReference>
<evidence type="ECO:0000256" key="2">
    <source>
        <dbReference type="ARBA" id="ARBA00022741"/>
    </source>
</evidence>
<dbReference type="Pfam" id="PF03029">
    <property type="entry name" value="ATP_bind_1"/>
    <property type="match status" value="1"/>
</dbReference>
<dbReference type="PANTHER" id="PTHR42708">
    <property type="entry name" value="ATP/GTP-BINDING PROTEIN-RELATED"/>
    <property type="match status" value="1"/>
</dbReference>
<dbReference type="PRINTS" id="PR00449">
    <property type="entry name" value="RASTRNSFRMNG"/>
</dbReference>
<dbReference type="InterPro" id="IPR005225">
    <property type="entry name" value="Small_GTP-bd"/>
</dbReference>
<dbReference type="OrthoDB" id="4319884at2"/>
<keyword evidence="6" id="KW-1185">Reference proteome</keyword>
<dbReference type="eggNOG" id="COG2229">
    <property type="taxonomic scope" value="Bacteria"/>
</dbReference>
<proteinExistence type="inferred from homology"/>
<dbReference type="STRING" id="517418.Ctha_0677"/>
<dbReference type="RefSeq" id="WP_012499230.1">
    <property type="nucleotide sequence ID" value="NC_011026.1"/>
</dbReference>
<dbReference type="InterPro" id="IPR004130">
    <property type="entry name" value="Gpn"/>
</dbReference>
<evidence type="ECO:0000256" key="3">
    <source>
        <dbReference type="ARBA" id="ARBA00022801"/>
    </source>
</evidence>
<gene>
    <name evidence="5" type="ordered locus">Ctha_0677</name>
</gene>
<protein>
    <submittedName>
        <fullName evidence="5">Small GTP-binding protein</fullName>
    </submittedName>
</protein>
<keyword evidence="3" id="KW-0378">Hydrolase</keyword>
<accession>B3QVT9</accession>
<dbReference type="CDD" id="cd00882">
    <property type="entry name" value="Ras_like_GTPase"/>
    <property type="match status" value="1"/>
</dbReference>
<dbReference type="HOGENOM" id="CLU_077970_1_0_10"/>
<dbReference type="SUPFAM" id="SSF52540">
    <property type="entry name" value="P-loop containing nucleoside triphosphate hydrolases"/>
    <property type="match status" value="1"/>
</dbReference>
<dbReference type="Gene3D" id="3.40.50.300">
    <property type="entry name" value="P-loop containing nucleotide triphosphate hydrolases"/>
    <property type="match status" value="1"/>
</dbReference>
<evidence type="ECO:0000256" key="1">
    <source>
        <dbReference type="ARBA" id="ARBA00005290"/>
    </source>
</evidence>
<dbReference type="PANTHER" id="PTHR42708:SF1">
    <property type="entry name" value="GLIDING MOTILITY PROTEIN MGLA"/>
    <property type="match status" value="1"/>
</dbReference>
<reference evidence="5 6" key="1">
    <citation type="submission" date="2008-06" db="EMBL/GenBank/DDBJ databases">
        <title>Complete sequence of Chloroherpeton thalassium ATCC 35110.</title>
        <authorList>
            <consortium name="US DOE Joint Genome Institute"/>
            <person name="Lucas S."/>
            <person name="Copeland A."/>
            <person name="Lapidus A."/>
            <person name="Glavina del Rio T."/>
            <person name="Dalin E."/>
            <person name="Tice H."/>
            <person name="Bruce D."/>
            <person name="Goodwin L."/>
            <person name="Pitluck S."/>
            <person name="Schmutz J."/>
            <person name="Larimer F."/>
            <person name="Land M."/>
            <person name="Hauser L."/>
            <person name="Kyrpides N."/>
            <person name="Mikhailova N."/>
            <person name="Liu Z."/>
            <person name="Li T."/>
            <person name="Zhao F."/>
            <person name="Overmann J."/>
            <person name="Bryant D.A."/>
            <person name="Richardson P."/>
        </authorList>
    </citation>
    <scope>NUCLEOTIDE SEQUENCE [LARGE SCALE GENOMIC DNA]</scope>
    <source>
        <strain evidence="6">ATCC 35110 / GB-78</strain>
    </source>
</reference>
<evidence type="ECO:0000313" key="6">
    <source>
        <dbReference type="Proteomes" id="UP000001208"/>
    </source>
</evidence>
<dbReference type="GO" id="GO:0016787">
    <property type="term" value="F:hydrolase activity"/>
    <property type="evidence" value="ECO:0007669"/>
    <property type="project" value="UniProtKB-KW"/>
</dbReference>
<dbReference type="Proteomes" id="UP000001208">
    <property type="component" value="Chromosome"/>
</dbReference>